<evidence type="ECO:0000313" key="2">
    <source>
        <dbReference type="EMBL" id="MDT0448361.1"/>
    </source>
</evidence>
<evidence type="ECO:0000259" key="1">
    <source>
        <dbReference type="Pfam" id="PF00501"/>
    </source>
</evidence>
<dbReference type="EMBL" id="JAVRFI010000002">
    <property type="protein sequence ID" value="MDT0448361.1"/>
    <property type="molecule type" value="Genomic_DNA"/>
</dbReference>
<dbReference type="Pfam" id="PF00501">
    <property type="entry name" value="AMP-binding"/>
    <property type="match status" value="1"/>
</dbReference>
<dbReference type="SUPFAM" id="SSF56801">
    <property type="entry name" value="Acetyl-CoA synthetase-like"/>
    <property type="match status" value="1"/>
</dbReference>
<keyword evidence="3" id="KW-1185">Reference proteome</keyword>
<sequence length="110" mass="11149">MTISSPPRAPPRGGRVRTTLPEVFAAAVAARGDAPAVVGHGTPRSWARGQSESRALTAGLQARGIGVGDVVAVHPLNGWEFLVAHTAVAEAGAVLLPLHLAYGEAGPADD</sequence>
<reference evidence="2" key="1">
    <citation type="submission" date="2024-05" db="EMBL/GenBank/DDBJ databases">
        <title>30 novel species of actinomycetes from the DSMZ collection.</title>
        <authorList>
            <person name="Nouioui I."/>
        </authorList>
    </citation>
    <scope>NUCLEOTIDE SEQUENCE</scope>
    <source>
        <strain evidence="2">DSM 40473</strain>
    </source>
</reference>
<organism evidence="2 3">
    <name type="scientific">Streptomyces hesseae</name>
    <dbReference type="NCBI Taxonomy" id="3075519"/>
    <lineage>
        <taxon>Bacteria</taxon>
        <taxon>Bacillati</taxon>
        <taxon>Actinomycetota</taxon>
        <taxon>Actinomycetes</taxon>
        <taxon>Kitasatosporales</taxon>
        <taxon>Streptomycetaceae</taxon>
        <taxon>Streptomyces</taxon>
    </lineage>
</organism>
<dbReference type="Proteomes" id="UP001180531">
    <property type="component" value="Unassembled WGS sequence"/>
</dbReference>
<comment type="caution">
    <text evidence="2">The sequence shown here is derived from an EMBL/GenBank/DDBJ whole genome shotgun (WGS) entry which is preliminary data.</text>
</comment>
<proteinExistence type="predicted"/>
<gene>
    <name evidence="2" type="ORF">RM609_04580</name>
</gene>
<accession>A0ABU2SH98</accession>
<dbReference type="Gene3D" id="3.40.50.980">
    <property type="match status" value="1"/>
</dbReference>
<feature type="domain" description="AMP-dependent synthetase/ligase" evidence="1">
    <location>
        <begin position="24"/>
        <end position="104"/>
    </location>
</feature>
<protein>
    <submittedName>
        <fullName evidence="2">AMP-binding protein</fullName>
    </submittedName>
</protein>
<dbReference type="RefSeq" id="WP_311608099.1">
    <property type="nucleotide sequence ID" value="NZ_JAVRFI010000002.1"/>
</dbReference>
<evidence type="ECO:0000313" key="3">
    <source>
        <dbReference type="Proteomes" id="UP001180531"/>
    </source>
</evidence>
<dbReference type="InterPro" id="IPR000873">
    <property type="entry name" value="AMP-dep_synth/lig_dom"/>
</dbReference>
<name>A0ABU2SH98_9ACTN</name>